<accession>A0A0L6VTF4</accession>
<name>A0A0L6VTF4_9BASI</name>
<sequence length="90" mass="10225">MIQNTKLTKSSVSEREVFDKLGVNYQRAIGMLMYLGVCTRPDIAFMFSQLLQHLESLRIYHWKAVVHLLRYLAGTINHGIMLNGTPGSSN</sequence>
<gene>
    <name evidence="1" type="ORF">VP01_10794g1</name>
</gene>
<feature type="non-terminal residue" evidence="1">
    <location>
        <position position="90"/>
    </location>
</feature>
<dbReference type="AlphaFoldDB" id="A0A0L6VTF4"/>
<evidence type="ECO:0008006" key="3">
    <source>
        <dbReference type="Google" id="ProtNLM"/>
    </source>
</evidence>
<organism evidence="1 2">
    <name type="scientific">Puccinia sorghi</name>
    <dbReference type="NCBI Taxonomy" id="27349"/>
    <lineage>
        <taxon>Eukaryota</taxon>
        <taxon>Fungi</taxon>
        <taxon>Dikarya</taxon>
        <taxon>Basidiomycota</taxon>
        <taxon>Pucciniomycotina</taxon>
        <taxon>Pucciniomycetes</taxon>
        <taxon>Pucciniales</taxon>
        <taxon>Pucciniaceae</taxon>
        <taxon>Puccinia</taxon>
    </lineage>
</organism>
<evidence type="ECO:0000313" key="2">
    <source>
        <dbReference type="Proteomes" id="UP000037035"/>
    </source>
</evidence>
<proteinExistence type="predicted"/>
<protein>
    <recommendedName>
        <fullName evidence="3">Reverse transcriptase Ty1/copia-type domain-containing protein</fullName>
    </recommendedName>
</protein>
<dbReference type="Proteomes" id="UP000037035">
    <property type="component" value="Unassembled WGS sequence"/>
</dbReference>
<dbReference type="OrthoDB" id="4356562at2759"/>
<dbReference type="EMBL" id="LAVV01000881">
    <property type="protein sequence ID" value="KNZ63986.1"/>
    <property type="molecule type" value="Genomic_DNA"/>
</dbReference>
<reference evidence="1 2" key="1">
    <citation type="submission" date="2015-08" db="EMBL/GenBank/DDBJ databases">
        <title>Next Generation Sequencing and Analysis of the Genome of Puccinia sorghi L Schw, the Causal Agent of Maize Common Rust.</title>
        <authorList>
            <person name="Rochi L."/>
            <person name="Burguener G."/>
            <person name="Darino M."/>
            <person name="Turjanski A."/>
            <person name="Kreff E."/>
            <person name="Dieguez M.J."/>
            <person name="Sacco F."/>
        </authorList>
    </citation>
    <scope>NUCLEOTIDE SEQUENCE [LARGE SCALE GENOMIC DNA]</scope>
    <source>
        <strain evidence="1 2">RO10H11247</strain>
    </source>
</reference>
<comment type="caution">
    <text evidence="1">The sequence shown here is derived from an EMBL/GenBank/DDBJ whole genome shotgun (WGS) entry which is preliminary data.</text>
</comment>
<keyword evidence="2" id="KW-1185">Reference proteome</keyword>
<dbReference type="PANTHER" id="PTHR11439:SF440">
    <property type="entry name" value="INTEGRASE CATALYTIC DOMAIN-CONTAINING PROTEIN"/>
    <property type="match status" value="1"/>
</dbReference>
<dbReference type="PANTHER" id="PTHR11439">
    <property type="entry name" value="GAG-POL-RELATED RETROTRANSPOSON"/>
    <property type="match status" value="1"/>
</dbReference>
<dbReference type="VEuPathDB" id="FungiDB:VP01_10794g1"/>
<evidence type="ECO:0000313" key="1">
    <source>
        <dbReference type="EMBL" id="KNZ63986.1"/>
    </source>
</evidence>